<dbReference type="Proteomes" id="UP000053923">
    <property type="component" value="Unassembled WGS sequence"/>
</dbReference>
<keyword evidence="1" id="KW-1133">Transmembrane helix</keyword>
<evidence type="ECO:0000256" key="1">
    <source>
        <dbReference type="SAM" id="Phobius"/>
    </source>
</evidence>
<evidence type="ECO:0000313" key="2">
    <source>
        <dbReference type="EMBL" id="KUL23233.1"/>
    </source>
</evidence>
<keyword evidence="1" id="KW-0472">Membrane</keyword>
<feature type="transmembrane region" description="Helical" evidence="1">
    <location>
        <begin position="99"/>
        <end position="119"/>
    </location>
</feature>
<dbReference type="RefSeq" id="WP_062712560.1">
    <property type="nucleotide sequence ID" value="NZ_LLZG01000388.1"/>
</dbReference>
<protein>
    <submittedName>
        <fullName evidence="2">Uncharacterized protein</fullName>
    </submittedName>
</protein>
<proteinExistence type="predicted"/>
<organism evidence="2 3">
    <name type="scientific">Streptomyces regalis</name>
    <dbReference type="NCBI Taxonomy" id="68262"/>
    <lineage>
        <taxon>Bacteria</taxon>
        <taxon>Bacillati</taxon>
        <taxon>Actinomycetota</taxon>
        <taxon>Actinomycetes</taxon>
        <taxon>Kitasatosporales</taxon>
        <taxon>Streptomycetaceae</taxon>
        <taxon>Streptomyces</taxon>
    </lineage>
</organism>
<sequence>MDYPTHTVPSEPAPPEGRAHDPLAVALGNASLLGVGYLMLGRRKLAVAAVVVTVVLVSVLASVARPWCEVVVLLWWAAVIAHGWFLAARRTRRVAVRRLRLVALGVTVPVLLTVGLLRFDASRIERSVTGARESGDCADVLTAQDRVWFGHRIADAPLTVRGDETVQACHRLRTAKDRLTTGLTGDTGALKAGFATLASVLTDPGNDKTVEAVLNGFLSGLPAKEPCDTVTVTDWLRERKPSHNVLDRSADTATRTAPAALVGCGDDLLADKDWEKARTRYQQLLDQYPDDALTAKARGGVKKTTLTIELANVRSLLKGSTYLEPEYCDTPAKYSGAAPYGKGTNRALFYGNKYYADLLPAEWKATDAAHAVLVVCADDDEDGTAVRTCPYENKTFPQFPRKVTFHKIAIPVKVYELRTGKLVADRKVQIGGASCPEVLEYETYGPTDLGPPSDVQVTESKADVRDAFRPLINR</sequence>
<reference evidence="3" key="1">
    <citation type="submission" date="2015-10" db="EMBL/GenBank/DDBJ databases">
        <authorList>
            <person name="Ju K.-S."/>
            <person name="Doroghazi J.R."/>
            <person name="Metcalf W.W."/>
        </authorList>
    </citation>
    <scope>NUCLEOTIDE SEQUENCE [LARGE SCALE GENOMIC DNA]</scope>
    <source>
        <strain evidence="3">NRRL 3151</strain>
    </source>
</reference>
<dbReference type="EMBL" id="LLZG01000388">
    <property type="protein sequence ID" value="KUL23233.1"/>
    <property type="molecule type" value="Genomic_DNA"/>
</dbReference>
<keyword evidence="1" id="KW-0812">Transmembrane</keyword>
<feature type="transmembrane region" description="Helical" evidence="1">
    <location>
        <begin position="23"/>
        <end position="40"/>
    </location>
</feature>
<dbReference type="AlphaFoldDB" id="A0A101JAJ9"/>
<evidence type="ECO:0000313" key="3">
    <source>
        <dbReference type="Proteomes" id="UP000053923"/>
    </source>
</evidence>
<dbReference type="OrthoDB" id="5176604at2"/>
<keyword evidence="3" id="KW-1185">Reference proteome</keyword>
<gene>
    <name evidence="2" type="ORF">ADL12_39845</name>
</gene>
<comment type="caution">
    <text evidence="2">The sequence shown here is derived from an EMBL/GenBank/DDBJ whole genome shotgun (WGS) entry which is preliminary data.</text>
</comment>
<feature type="transmembrane region" description="Helical" evidence="1">
    <location>
        <begin position="45"/>
        <end position="64"/>
    </location>
</feature>
<feature type="transmembrane region" description="Helical" evidence="1">
    <location>
        <begin position="70"/>
        <end position="87"/>
    </location>
</feature>
<accession>A0A101JAJ9</accession>
<name>A0A101JAJ9_9ACTN</name>